<dbReference type="EMBL" id="LAZR01006714">
    <property type="protein sequence ID" value="KKM90133.1"/>
    <property type="molecule type" value="Genomic_DNA"/>
</dbReference>
<sequence>MDPHKSITLYHLMIKDRKMIGIKFSPDKLIQGLIKSLPGPKWSEQYKMAYIPNTKGNLGIIFNTFKGLVWINYNRFSTNRPSRTDNETVDVEWFRKRTPVAGYRPCPEEYLLKLELRRYANSTVKTYVSFFEMFINHYREKELNSIDESDIRLFLRTLIRRKVSDSYLNQAINAIKFYYEVVLDMPNRYYDIERPRKESKLPTVISKEEILAIIDNTNNIKHRCVVELLYGSGLRRSELLNLKITDVDSKRMLIRVQGGKGRKDRHTLLSKSALADLRIYYKEWKPQDYLFEGRKASRYGAESVLNIVKKAATRARIPQTVTPHVLRHSFATHLLESGVDLRQIQVLLGHGSSKTTEIYTHVATHTFKEIKNPLD</sequence>
<dbReference type="PROSITE" id="PS51900">
    <property type="entry name" value="CB"/>
    <property type="match status" value="1"/>
</dbReference>
<dbReference type="SUPFAM" id="SSF56349">
    <property type="entry name" value="DNA breaking-rejoining enzymes"/>
    <property type="match status" value="1"/>
</dbReference>
<dbReference type="AlphaFoldDB" id="A0A0F9L9M4"/>
<evidence type="ECO:0000313" key="6">
    <source>
        <dbReference type="EMBL" id="KKM90133.1"/>
    </source>
</evidence>
<organism evidence="6">
    <name type="scientific">marine sediment metagenome</name>
    <dbReference type="NCBI Taxonomy" id="412755"/>
    <lineage>
        <taxon>unclassified sequences</taxon>
        <taxon>metagenomes</taxon>
        <taxon>ecological metagenomes</taxon>
    </lineage>
</organism>
<evidence type="ECO:0000256" key="2">
    <source>
        <dbReference type="ARBA" id="ARBA00023125"/>
    </source>
</evidence>
<feature type="domain" description="Tyr recombinase" evidence="4">
    <location>
        <begin position="200"/>
        <end position="375"/>
    </location>
</feature>
<evidence type="ECO:0000259" key="5">
    <source>
        <dbReference type="PROSITE" id="PS51900"/>
    </source>
</evidence>
<dbReference type="Pfam" id="PF00589">
    <property type="entry name" value="Phage_integrase"/>
    <property type="match status" value="1"/>
</dbReference>
<keyword evidence="2" id="KW-0238">DNA-binding</keyword>
<dbReference type="Gene3D" id="1.10.150.130">
    <property type="match status" value="1"/>
</dbReference>
<dbReference type="GO" id="GO:0006310">
    <property type="term" value="P:DNA recombination"/>
    <property type="evidence" value="ECO:0007669"/>
    <property type="project" value="UniProtKB-KW"/>
</dbReference>
<dbReference type="NCBIfam" id="NF040815">
    <property type="entry name" value="recomb_XerA_Arch"/>
    <property type="match status" value="1"/>
</dbReference>
<evidence type="ECO:0008006" key="7">
    <source>
        <dbReference type="Google" id="ProtNLM"/>
    </source>
</evidence>
<keyword evidence="3" id="KW-0233">DNA recombination</keyword>
<evidence type="ECO:0000256" key="3">
    <source>
        <dbReference type="ARBA" id="ARBA00023172"/>
    </source>
</evidence>
<name>A0A0F9L9M4_9ZZZZ</name>
<proteinExistence type="predicted"/>
<dbReference type="PROSITE" id="PS51898">
    <property type="entry name" value="TYR_RECOMBINASE"/>
    <property type="match status" value="1"/>
</dbReference>
<dbReference type="InterPro" id="IPR013762">
    <property type="entry name" value="Integrase-like_cat_sf"/>
</dbReference>
<gene>
    <name evidence="6" type="ORF">LCGC14_1241680</name>
</gene>
<protein>
    <recommendedName>
        <fullName evidence="7">Recombinase</fullName>
    </recommendedName>
</protein>
<dbReference type="InterPro" id="IPR002104">
    <property type="entry name" value="Integrase_catalytic"/>
</dbReference>
<reference evidence="6" key="1">
    <citation type="journal article" date="2015" name="Nature">
        <title>Complex archaea that bridge the gap between prokaryotes and eukaryotes.</title>
        <authorList>
            <person name="Spang A."/>
            <person name="Saw J.H."/>
            <person name="Jorgensen S.L."/>
            <person name="Zaremba-Niedzwiedzka K."/>
            <person name="Martijn J."/>
            <person name="Lind A.E."/>
            <person name="van Eijk R."/>
            <person name="Schleper C."/>
            <person name="Guy L."/>
            <person name="Ettema T.J."/>
        </authorList>
    </citation>
    <scope>NUCLEOTIDE SEQUENCE</scope>
</reference>
<dbReference type="GO" id="GO:0015074">
    <property type="term" value="P:DNA integration"/>
    <property type="evidence" value="ECO:0007669"/>
    <property type="project" value="UniProtKB-KW"/>
</dbReference>
<comment type="caution">
    <text evidence="6">The sequence shown here is derived from an EMBL/GenBank/DDBJ whole genome shotgun (WGS) entry which is preliminary data.</text>
</comment>
<feature type="domain" description="Core-binding (CB)" evidence="5">
    <location>
        <begin position="101"/>
        <end position="183"/>
    </location>
</feature>
<dbReference type="InterPro" id="IPR011010">
    <property type="entry name" value="DNA_brk_join_enz"/>
</dbReference>
<evidence type="ECO:0000259" key="4">
    <source>
        <dbReference type="PROSITE" id="PS51898"/>
    </source>
</evidence>
<dbReference type="Pfam" id="PF13495">
    <property type="entry name" value="Phage_int_SAM_4"/>
    <property type="match status" value="1"/>
</dbReference>
<accession>A0A0F9L9M4</accession>
<dbReference type="PANTHER" id="PTHR30349:SF81">
    <property type="entry name" value="TYROSINE RECOMBINASE XERC"/>
    <property type="match status" value="1"/>
</dbReference>
<dbReference type="Gene3D" id="1.10.443.10">
    <property type="entry name" value="Intergrase catalytic core"/>
    <property type="match status" value="1"/>
</dbReference>
<evidence type="ECO:0000256" key="1">
    <source>
        <dbReference type="ARBA" id="ARBA00022908"/>
    </source>
</evidence>
<keyword evidence="1" id="KW-0229">DNA integration</keyword>
<dbReference type="InterPro" id="IPR044068">
    <property type="entry name" value="CB"/>
</dbReference>
<dbReference type="InterPro" id="IPR050090">
    <property type="entry name" value="Tyrosine_recombinase_XerCD"/>
</dbReference>
<dbReference type="InterPro" id="IPR004107">
    <property type="entry name" value="Integrase_SAM-like_N"/>
</dbReference>
<dbReference type="PANTHER" id="PTHR30349">
    <property type="entry name" value="PHAGE INTEGRASE-RELATED"/>
    <property type="match status" value="1"/>
</dbReference>
<dbReference type="GO" id="GO:0003677">
    <property type="term" value="F:DNA binding"/>
    <property type="evidence" value="ECO:0007669"/>
    <property type="project" value="UniProtKB-KW"/>
</dbReference>
<dbReference type="InterPro" id="IPR010998">
    <property type="entry name" value="Integrase_recombinase_N"/>
</dbReference>